<feature type="transmembrane region" description="Helical" evidence="5">
    <location>
        <begin position="260"/>
        <end position="280"/>
    </location>
</feature>
<evidence type="ECO:0000256" key="3">
    <source>
        <dbReference type="ARBA" id="ARBA00022989"/>
    </source>
</evidence>
<dbReference type="InterPro" id="IPR005829">
    <property type="entry name" value="Sugar_transporter_CS"/>
</dbReference>
<evidence type="ECO:0000256" key="1">
    <source>
        <dbReference type="ARBA" id="ARBA00004141"/>
    </source>
</evidence>
<dbReference type="GO" id="GO:0046943">
    <property type="term" value="F:carboxylic acid transmembrane transporter activity"/>
    <property type="evidence" value="ECO:0007669"/>
    <property type="project" value="TreeGrafter"/>
</dbReference>
<dbReference type="AlphaFoldDB" id="A0A2W5N1R4"/>
<dbReference type="PROSITE" id="PS00217">
    <property type="entry name" value="SUGAR_TRANSPORT_2"/>
    <property type="match status" value="1"/>
</dbReference>
<keyword evidence="4 5" id="KW-0472">Membrane</keyword>
<evidence type="ECO:0000256" key="4">
    <source>
        <dbReference type="ARBA" id="ARBA00023136"/>
    </source>
</evidence>
<feature type="domain" description="Major facilitator superfamily (MFS) profile" evidence="6">
    <location>
        <begin position="15"/>
        <end position="401"/>
    </location>
</feature>
<dbReference type="SUPFAM" id="SSF103473">
    <property type="entry name" value="MFS general substrate transporter"/>
    <property type="match status" value="1"/>
</dbReference>
<feature type="transmembrane region" description="Helical" evidence="5">
    <location>
        <begin position="169"/>
        <end position="188"/>
    </location>
</feature>
<dbReference type="Pfam" id="PF07690">
    <property type="entry name" value="MFS_1"/>
    <property type="match status" value="1"/>
</dbReference>
<reference evidence="7 8" key="1">
    <citation type="submission" date="2017-08" db="EMBL/GenBank/DDBJ databases">
        <title>Infants hospitalized years apart are colonized by the same room-sourced microbial strains.</title>
        <authorList>
            <person name="Brooks B."/>
            <person name="Olm M.R."/>
            <person name="Firek B.A."/>
            <person name="Baker R."/>
            <person name="Thomas B.C."/>
            <person name="Morowitz M.J."/>
            <person name="Banfield J.F."/>
        </authorList>
    </citation>
    <scope>NUCLEOTIDE SEQUENCE [LARGE SCALE GENOMIC DNA]</scope>
    <source>
        <strain evidence="7">S2_005_002_R2_34</strain>
    </source>
</reference>
<feature type="transmembrane region" description="Helical" evidence="5">
    <location>
        <begin position="375"/>
        <end position="397"/>
    </location>
</feature>
<feature type="transmembrane region" description="Helical" evidence="5">
    <location>
        <begin position="347"/>
        <end position="369"/>
    </location>
</feature>
<dbReference type="PROSITE" id="PS00216">
    <property type="entry name" value="SUGAR_TRANSPORT_1"/>
    <property type="match status" value="1"/>
</dbReference>
<gene>
    <name evidence="7" type="ORF">DI556_20445</name>
</gene>
<feature type="transmembrane region" description="Helical" evidence="5">
    <location>
        <begin position="140"/>
        <end position="163"/>
    </location>
</feature>
<sequence>MFNWYREGTARERRTFWACYSGWALDSYDVQIFSFLLPTLMGLWALTKAEVGLIGTAALLSAAAGGWIAGILSDRFGRVRILVFTVMWFTFWGVIAGFAQGYYQLMAARVLQGFGFGGEWAVGAALMAEVINPKHRGKAIGFVQSGFSVGWLCAAIVAITILGHFEPDLAWRMAFWISAVPAVIILILRRGVEESGAFQKVAQRDTEKASFATVFKPRHLRMTILTSLMVLGIQAAAYVVVVWMPTLIVERGAQSGSQLLTISVMAVGTFCGFVLTSFLADHWGRRPTLLFMSVMSWAVTVLYMMLPLDPVLAQVLGFVVGAGTIGMFAAVGPFLSELFPTEVRTTCMGFSYNFGKTIGALCITGVGVLAAHIGLAQSIAACVFVAYALACVALLLLPETKGRDLETLTADAEPMAPERHDLEVSVSR</sequence>
<name>A0A2W5N1R4_RHOSU</name>
<dbReference type="GO" id="GO:0005886">
    <property type="term" value="C:plasma membrane"/>
    <property type="evidence" value="ECO:0007669"/>
    <property type="project" value="TreeGrafter"/>
</dbReference>
<feature type="transmembrane region" description="Helical" evidence="5">
    <location>
        <begin position="81"/>
        <end position="103"/>
    </location>
</feature>
<evidence type="ECO:0000259" key="6">
    <source>
        <dbReference type="PROSITE" id="PS50850"/>
    </source>
</evidence>
<dbReference type="Gene3D" id="1.20.1250.20">
    <property type="entry name" value="MFS general substrate transporter like domains"/>
    <property type="match status" value="2"/>
</dbReference>
<dbReference type="InterPro" id="IPR036259">
    <property type="entry name" value="MFS_trans_sf"/>
</dbReference>
<evidence type="ECO:0000256" key="2">
    <source>
        <dbReference type="ARBA" id="ARBA00022692"/>
    </source>
</evidence>
<dbReference type="PROSITE" id="PS50850">
    <property type="entry name" value="MFS"/>
    <property type="match status" value="1"/>
</dbReference>
<dbReference type="PANTHER" id="PTHR23508">
    <property type="entry name" value="CARBOXYLIC ACID TRANSPORTER PROTEIN HOMOLOG"/>
    <property type="match status" value="1"/>
</dbReference>
<dbReference type="EMBL" id="QFPW01000026">
    <property type="protein sequence ID" value="PZQ46359.1"/>
    <property type="molecule type" value="Genomic_DNA"/>
</dbReference>
<feature type="transmembrane region" description="Helical" evidence="5">
    <location>
        <begin position="224"/>
        <end position="248"/>
    </location>
</feature>
<feature type="transmembrane region" description="Helical" evidence="5">
    <location>
        <begin position="20"/>
        <end position="45"/>
    </location>
</feature>
<feature type="transmembrane region" description="Helical" evidence="5">
    <location>
        <begin position="51"/>
        <end position="69"/>
    </location>
</feature>
<feature type="transmembrane region" description="Helical" evidence="5">
    <location>
        <begin position="287"/>
        <end position="306"/>
    </location>
</feature>
<organism evidence="7 8">
    <name type="scientific">Rhodovulum sulfidophilum</name>
    <name type="common">Rhodobacter sulfidophilus</name>
    <dbReference type="NCBI Taxonomy" id="35806"/>
    <lineage>
        <taxon>Bacteria</taxon>
        <taxon>Pseudomonadati</taxon>
        <taxon>Pseudomonadota</taxon>
        <taxon>Alphaproteobacteria</taxon>
        <taxon>Rhodobacterales</taxon>
        <taxon>Paracoccaceae</taxon>
        <taxon>Rhodovulum</taxon>
    </lineage>
</organism>
<accession>A0A2W5N1R4</accession>
<protein>
    <submittedName>
        <fullName evidence="7">MFS transporter</fullName>
    </submittedName>
</protein>
<feature type="transmembrane region" description="Helical" evidence="5">
    <location>
        <begin position="312"/>
        <end position="335"/>
    </location>
</feature>
<proteinExistence type="predicted"/>
<dbReference type="InterPro" id="IPR020846">
    <property type="entry name" value="MFS_dom"/>
</dbReference>
<feature type="transmembrane region" description="Helical" evidence="5">
    <location>
        <begin position="109"/>
        <end position="128"/>
    </location>
</feature>
<evidence type="ECO:0000313" key="8">
    <source>
        <dbReference type="Proteomes" id="UP000249185"/>
    </source>
</evidence>
<comment type="subcellular location">
    <subcellularLocation>
        <location evidence="1">Membrane</location>
        <topology evidence="1">Multi-pass membrane protein</topology>
    </subcellularLocation>
</comment>
<keyword evidence="2 5" id="KW-0812">Transmembrane</keyword>
<comment type="caution">
    <text evidence="7">The sequence shown here is derived from an EMBL/GenBank/DDBJ whole genome shotgun (WGS) entry which is preliminary data.</text>
</comment>
<dbReference type="PANTHER" id="PTHR23508:SF10">
    <property type="entry name" value="CARBOXYLIC ACID TRANSPORTER PROTEIN HOMOLOG"/>
    <property type="match status" value="1"/>
</dbReference>
<evidence type="ECO:0000313" key="7">
    <source>
        <dbReference type="EMBL" id="PZQ46359.1"/>
    </source>
</evidence>
<dbReference type="InterPro" id="IPR011701">
    <property type="entry name" value="MFS"/>
</dbReference>
<keyword evidence="3 5" id="KW-1133">Transmembrane helix</keyword>
<dbReference type="Proteomes" id="UP000249185">
    <property type="component" value="Unassembled WGS sequence"/>
</dbReference>
<evidence type="ECO:0000256" key="5">
    <source>
        <dbReference type="SAM" id="Phobius"/>
    </source>
</evidence>